<protein>
    <submittedName>
        <fullName evidence="2">Anthrone oxygenase family protein</fullName>
    </submittedName>
</protein>
<keyword evidence="1" id="KW-0812">Transmembrane</keyword>
<dbReference type="EMBL" id="JBHSFN010000010">
    <property type="protein sequence ID" value="MFC4587950.1"/>
    <property type="molecule type" value="Genomic_DNA"/>
</dbReference>
<dbReference type="Proteomes" id="UP001595891">
    <property type="component" value="Unassembled WGS sequence"/>
</dbReference>
<feature type="transmembrane region" description="Helical" evidence="1">
    <location>
        <begin position="130"/>
        <end position="150"/>
    </location>
</feature>
<dbReference type="RefSeq" id="WP_262840723.1">
    <property type="nucleotide sequence ID" value="NZ_JANZYP010000002.1"/>
</dbReference>
<evidence type="ECO:0000313" key="2">
    <source>
        <dbReference type="EMBL" id="MFC4587950.1"/>
    </source>
</evidence>
<evidence type="ECO:0000313" key="3">
    <source>
        <dbReference type="Proteomes" id="UP001595891"/>
    </source>
</evidence>
<name>A0ABV9EG73_9ACTN</name>
<reference evidence="3" key="1">
    <citation type="journal article" date="2019" name="Int. J. Syst. Evol. Microbiol.">
        <title>The Global Catalogue of Microorganisms (GCM) 10K type strain sequencing project: providing services to taxonomists for standard genome sequencing and annotation.</title>
        <authorList>
            <consortium name="The Broad Institute Genomics Platform"/>
            <consortium name="The Broad Institute Genome Sequencing Center for Infectious Disease"/>
            <person name="Wu L."/>
            <person name="Ma J."/>
        </authorList>
    </citation>
    <scope>NUCLEOTIDE SEQUENCE [LARGE SCALE GENOMIC DNA]</scope>
    <source>
        <strain evidence="3">CCUG 49560</strain>
    </source>
</reference>
<feature type="transmembrane region" description="Helical" evidence="1">
    <location>
        <begin position="6"/>
        <end position="33"/>
    </location>
</feature>
<keyword evidence="1" id="KW-1133">Transmembrane helix</keyword>
<comment type="caution">
    <text evidence="2">The sequence shown here is derived from an EMBL/GenBank/DDBJ whole genome shotgun (WGS) entry which is preliminary data.</text>
</comment>
<proteinExistence type="predicted"/>
<evidence type="ECO:0000256" key="1">
    <source>
        <dbReference type="SAM" id="Phobius"/>
    </source>
</evidence>
<dbReference type="InterPro" id="IPR013901">
    <property type="entry name" value="Anthrone_oxy"/>
</dbReference>
<gene>
    <name evidence="2" type="ORF">ACFO8L_17800</name>
</gene>
<sequence length="151" mass="15826">MLAEVVSVVVLVGAGITAGVFVAVAVSVLPTLIAMPAERYVETHRMLGKGYHPLMPLLVNATMLLDIALVVLVGGASGPWFAIAAVLLLGSQFVSHLCNVPINRSLHKIDVTAIPADWADPRPEWRGWHLLRTAIALAALVATGAGAVLLP</sequence>
<keyword evidence="1" id="KW-0472">Membrane</keyword>
<organism evidence="2 3">
    <name type="scientific">Sphaerisporangium corydalis</name>
    <dbReference type="NCBI Taxonomy" id="1441875"/>
    <lineage>
        <taxon>Bacteria</taxon>
        <taxon>Bacillati</taxon>
        <taxon>Actinomycetota</taxon>
        <taxon>Actinomycetes</taxon>
        <taxon>Streptosporangiales</taxon>
        <taxon>Streptosporangiaceae</taxon>
        <taxon>Sphaerisporangium</taxon>
    </lineage>
</organism>
<accession>A0ABV9EG73</accession>
<keyword evidence="3" id="KW-1185">Reference proteome</keyword>
<dbReference type="Pfam" id="PF08592">
    <property type="entry name" value="Anthrone_oxy"/>
    <property type="match status" value="1"/>
</dbReference>